<dbReference type="EMBL" id="MU865971">
    <property type="protein sequence ID" value="KAK4444917.1"/>
    <property type="molecule type" value="Genomic_DNA"/>
</dbReference>
<reference evidence="3" key="1">
    <citation type="journal article" date="2023" name="Mol. Phylogenet. Evol.">
        <title>Genome-scale phylogeny and comparative genomics of the fungal order Sordariales.</title>
        <authorList>
            <person name="Hensen N."/>
            <person name="Bonometti L."/>
            <person name="Westerberg I."/>
            <person name="Brannstrom I.O."/>
            <person name="Guillou S."/>
            <person name="Cros-Aarteil S."/>
            <person name="Calhoun S."/>
            <person name="Haridas S."/>
            <person name="Kuo A."/>
            <person name="Mondo S."/>
            <person name="Pangilinan J."/>
            <person name="Riley R."/>
            <person name="LaButti K."/>
            <person name="Andreopoulos B."/>
            <person name="Lipzen A."/>
            <person name="Chen C."/>
            <person name="Yan M."/>
            <person name="Daum C."/>
            <person name="Ng V."/>
            <person name="Clum A."/>
            <person name="Steindorff A."/>
            <person name="Ohm R.A."/>
            <person name="Martin F."/>
            <person name="Silar P."/>
            <person name="Natvig D.O."/>
            <person name="Lalanne C."/>
            <person name="Gautier V."/>
            <person name="Ament-Velasquez S.L."/>
            <person name="Kruys A."/>
            <person name="Hutchinson M.I."/>
            <person name="Powell A.J."/>
            <person name="Barry K."/>
            <person name="Miller A.N."/>
            <person name="Grigoriev I.V."/>
            <person name="Debuchy R."/>
            <person name="Gladieux P."/>
            <person name="Hiltunen Thoren M."/>
            <person name="Johannesson H."/>
        </authorList>
    </citation>
    <scope>NUCLEOTIDE SEQUENCE</scope>
    <source>
        <strain evidence="3">PSN243</strain>
    </source>
</reference>
<accession>A0AAV9G9T9</accession>
<sequence>MADRPRIGRRPTFHALNHSRSSSPNMFRPTKPEDWERFKEPIADLYTTMKLKDVMAEMQARHGFKATEKQYKTQLKKWSLDTKYIKASEYITMIKIKRERERENPPRETQFVLRGRVVDPRDITRFEKRAIKKGNPIPDDNEYDQEALEELTYDDPPPEGTEYAYDETEASTSQYAGTYDTTQYTTSQYDTTYATTSYATAQYGTQYGSTGYDATQYDDSYYTGYQ</sequence>
<dbReference type="PANTHER" id="PTHR38788">
    <property type="entry name" value="CLR5 DOMAIN-CONTAINING PROTEIN"/>
    <property type="match status" value="1"/>
</dbReference>
<feature type="region of interest" description="Disordered" evidence="1">
    <location>
        <begin position="205"/>
        <end position="226"/>
    </location>
</feature>
<protein>
    <submittedName>
        <fullName evidence="3">Clr5 domain-containing protein</fullName>
    </submittedName>
</protein>
<reference evidence="3" key="2">
    <citation type="submission" date="2023-05" db="EMBL/GenBank/DDBJ databases">
        <authorList>
            <consortium name="Lawrence Berkeley National Laboratory"/>
            <person name="Steindorff A."/>
            <person name="Hensen N."/>
            <person name="Bonometti L."/>
            <person name="Westerberg I."/>
            <person name="Brannstrom I.O."/>
            <person name="Guillou S."/>
            <person name="Cros-Aarteil S."/>
            <person name="Calhoun S."/>
            <person name="Haridas S."/>
            <person name="Kuo A."/>
            <person name="Mondo S."/>
            <person name="Pangilinan J."/>
            <person name="Riley R."/>
            <person name="Labutti K."/>
            <person name="Andreopoulos B."/>
            <person name="Lipzen A."/>
            <person name="Chen C."/>
            <person name="Yanf M."/>
            <person name="Daum C."/>
            <person name="Ng V."/>
            <person name="Clum A."/>
            <person name="Ohm R."/>
            <person name="Martin F."/>
            <person name="Silar P."/>
            <person name="Natvig D."/>
            <person name="Lalanne C."/>
            <person name="Gautier V."/>
            <person name="Ament-Velasquez S.L."/>
            <person name="Kruys A."/>
            <person name="Hutchinson M.I."/>
            <person name="Powell A.J."/>
            <person name="Barry K."/>
            <person name="Miller A.N."/>
            <person name="Grigoriev I.V."/>
            <person name="Debuchy R."/>
            <person name="Gladieux P."/>
            <person name="Thoren M.H."/>
            <person name="Johannesson H."/>
        </authorList>
    </citation>
    <scope>NUCLEOTIDE SEQUENCE</scope>
    <source>
        <strain evidence="3">PSN243</strain>
    </source>
</reference>
<evidence type="ECO:0000256" key="1">
    <source>
        <dbReference type="SAM" id="MobiDB-lite"/>
    </source>
</evidence>
<evidence type="ECO:0000313" key="4">
    <source>
        <dbReference type="Proteomes" id="UP001321760"/>
    </source>
</evidence>
<dbReference type="Proteomes" id="UP001321760">
    <property type="component" value="Unassembled WGS sequence"/>
</dbReference>
<proteinExistence type="predicted"/>
<evidence type="ECO:0000313" key="3">
    <source>
        <dbReference type="EMBL" id="KAK4444917.1"/>
    </source>
</evidence>
<keyword evidence="4" id="KW-1185">Reference proteome</keyword>
<dbReference type="Pfam" id="PF14420">
    <property type="entry name" value="Clr5"/>
    <property type="match status" value="1"/>
</dbReference>
<dbReference type="InterPro" id="IPR025676">
    <property type="entry name" value="Clr5_dom"/>
</dbReference>
<name>A0AAV9G9T9_9PEZI</name>
<feature type="region of interest" description="Disordered" evidence="1">
    <location>
        <begin position="1"/>
        <end position="33"/>
    </location>
</feature>
<dbReference type="PANTHER" id="PTHR38788:SF3">
    <property type="entry name" value="CLR5 DOMAIN-CONTAINING PROTEIN"/>
    <property type="match status" value="1"/>
</dbReference>
<comment type="caution">
    <text evidence="3">The sequence shown here is derived from an EMBL/GenBank/DDBJ whole genome shotgun (WGS) entry which is preliminary data.</text>
</comment>
<feature type="domain" description="Clr5" evidence="2">
    <location>
        <begin position="32"/>
        <end position="81"/>
    </location>
</feature>
<organism evidence="3 4">
    <name type="scientific">Podospora aff. communis PSN243</name>
    <dbReference type="NCBI Taxonomy" id="3040156"/>
    <lineage>
        <taxon>Eukaryota</taxon>
        <taxon>Fungi</taxon>
        <taxon>Dikarya</taxon>
        <taxon>Ascomycota</taxon>
        <taxon>Pezizomycotina</taxon>
        <taxon>Sordariomycetes</taxon>
        <taxon>Sordariomycetidae</taxon>
        <taxon>Sordariales</taxon>
        <taxon>Podosporaceae</taxon>
        <taxon>Podospora</taxon>
    </lineage>
</organism>
<dbReference type="AlphaFoldDB" id="A0AAV9G9T9"/>
<evidence type="ECO:0000259" key="2">
    <source>
        <dbReference type="Pfam" id="PF14420"/>
    </source>
</evidence>
<gene>
    <name evidence="3" type="ORF">QBC34DRAFT_384818</name>
</gene>